<feature type="domain" description="Macro" evidence="1">
    <location>
        <begin position="1"/>
        <end position="174"/>
    </location>
</feature>
<dbReference type="Pfam" id="PF01661">
    <property type="entry name" value="Macro"/>
    <property type="match status" value="1"/>
</dbReference>
<proteinExistence type="predicted"/>
<dbReference type="EMBL" id="PFFQ01000045">
    <property type="protein sequence ID" value="PIW15776.1"/>
    <property type="molecule type" value="Genomic_DNA"/>
</dbReference>
<dbReference type="InterPro" id="IPR002589">
    <property type="entry name" value="Macro_dom"/>
</dbReference>
<dbReference type="SUPFAM" id="SSF52949">
    <property type="entry name" value="Macro domain-like"/>
    <property type="match status" value="1"/>
</dbReference>
<dbReference type="Gene3D" id="3.40.220.10">
    <property type="entry name" value="Leucine Aminopeptidase, subunit E, domain 1"/>
    <property type="match status" value="1"/>
</dbReference>
<dbReference type="InterPro" id="IPR043472">
    <property type="entry name" value="Macro_dom-like"/>
</dbReference>
<dbReference type="SMART" id="SM00506">
    <property type="entry name" value="A1pp"/>
    <property type="match status" value="1"/>
</dbReference>
<comment type="caution">
    <text evidence="2">The sequence shown here is derived from an EMBL/GenBank/DDBJ whole genome shotgun (WGS) entry which is preliminary data.</text>
</comment>
<gene>
    <name evidence="2" type="ORF">COW36_16025</name>
</gene>
<evidence type="ECO:0000313" key="3">
    <source>
        <dbReference type="Proteomes" id="UP000231019"/>
    </source>
</evidence>
<dbReference type="PANTHER" id="PTHR11106">
    <property type="entry name" value="GANGLIOSIDE INDUCED DIFFERENTIATION ASSOCIATED PROTEIN 2-RELATED"/>
    <property type="match status" value="1"/>
</dbReference>
<organism evidence="2 3">
    <name type="scientific">bacterium (Candidatus Blackallbacteria) CG17_big_fil_post_rev_8_21_14_2_50_48_46</name>
    <dbReference type="NCBI Taxonomy" id="2014261"/>
    <lineage>
        <taxon>Bacteria</taxon>
        <taxon>Candidatus Blackallbacteria</taxon>
    </lineage>
</organism>
<dbReference type="PROSITE" id="PS51154">
    <property type="entry name" value="MACRO"/>
    <property type="match status" value="1"/>
</dbReference>
<dbReference type="Proteomes" id="UP000231019">
    <property type="component" value="Unassembled WGS sequence"/>
</dbReference>
<name>A0A2M7G1Z1_9BACT</name>
<evidence type="ECO:0000313" key="2">
    <source>
        <dbReference type="EMBL" id="PIW15776.1"/>
    </source>
</evidence>
<sequence length="179" mass="20172">MKERKIGPAVVRLLQGDITACEVDALINVTGKTLMASDTSREFRESHSKDLEKTLFLGENREKAVVMTTCPELRARAVLNTLSVETTSTNGAKKIRKTMRSILEEAQEQALESLAIPAIGTGFGKFPLEKSAEILLEELARSISQEDNHLRKVIFVLDNQKSYKVFEQVLEQFDYSEYF</sequence>
<dbReference type="AlphaFoldDB" id="A0A2M7G1Z1"/>
<dbReference type="PANTHER" id="PTHR11106:SF111">
    <property type="entry name" value="MACRO DOMAIN-CONTAINING PROTEIN"/>
    <property type="match status" value="1"/>
</dbReference>
<evidence type="ECO:0000259" key="1">
    <source>
        <dbReference type="PROSITE" id="PS51154"/>
    </source>
</evidence>
<reference evidence="2 3" key="1">
    <citation type="submission" date="2017-09" db="EMBL/GenBank/DDBJ databases">
        <title>Depth-based differentiation of microbial function through sediment-hosted aquifers and enrichment of novel symbionts in the deep terrestrial subsurface.</title>
        <authorList>
            <person name="Probst A.J."/>
            <person name="Ladd B."/>
            <person name="Jarett J.K."/>
            <person name="Geller-Mcgrath D.E."/>
            <person name="Sieber C.M."/>
            <person name="Emerson J.B."/>
            <person name="Anantharaman K."/>
            <person name="Thomas B.C."/>
            <person name="Malmstrom R."/>
            <person name="Stieglmeier M."/>
            <person name="Klingl A."/>
            <person name="Woyke T."/>
            <person name="Ryan C.M."/>
            <person name="Banfield J.F."/>
        </authorList>
    </citation>
    <scope>NUCLEOTIDE SEQUENCE [LARGE SCALE GENOMIC DNA]</scope>
    <source>
        <strain evidence="2">CG17_big_fil_post_rev_8_21_14_2_50_48_46</strain>
    </source>
</reference>
<protein>
    <recommendedName>
        <fullName evidence="1">Macro domain-containing protein</fullName>
    </recommendedName>
</protein>
<accession>A0A2M7G1Z1</accession>